<proteinExistence type="predicted"/>
<dbReference type="AlphaFoldDB" id="A0A9X3XHC5"/>
<gene>
    <name evidence="2" type="ORF">KEG57_47150</name>
</gene>
<evidence type="ECO:0000313" key="2">
    <source>
        <dbReference type="EMBL" id="MDC3988136.1"/>
    </source>
</evidence>
<keyword evidence="3" id="KW-1185">Reference proteome</keyword>
<accession>A0A9X3XHC5</accession>
<protein>
    <submittedName>
        <fullName evidence="2">Uncharacterized protein</fullName>
    </submittedName>
</protein>
<organism evidence="2 3">
    <name type="scientific">Polyangium jinanense</name>
    <dbReference type="NCBI Taxonomy" id="2829994"/>
    <lineage>
        <taxon>Bacteria</taxon>
        <taxon>Pseudomonadati</taxon>
        <taxon>Myxococcota</taxon>
        <taxon>Polyangia</taxon>
        <taxon>Polyangiales</taxon>
        <taxon>Polyangiaceae</taxon>
        <taxon>Polyangium</taxon>
    </lineage>
</organism>
<feature type="region of interest" description="Disordered" evidence="1">
    <location>
        <begin position="126"/>
        <end position="159"/>
    </location>
</feature>
<feature type="compositionally biased region" description="Pro residues" evidence="1">
    <location>
        <begin position="126"/>
        <end position="156"/>
    </location>
</feature>
<sequence length="329" mass="35026">MVFFLVLVPPRAKADELLHYQVEFSVDPKLPACDRGQEFAALLNNQFSKPILEPPASRTLRVRMGRTKAGDHAVDMQIEELDGRVVDTVHREFPASTCCFEVLYNAALLASVHILHEGKAATVVEPPPPPASCPAPPPPSQAPPPPPATPAAPPLPASAGLADVPPRFEVSAGPILATGMAPEIVPGVQLGAAVRLRGSWWFEGDARVTPWFETRPLGLTAFEVLTASGTAALCYRPGRFTVCGLVIGGARLTEDVDSAYPQLNRTGFAGVGGRVGMQQHLGGPFSIRADLDVAATLPRSQINTSNRPAVWETPWATVITGARLVTSFK</sequence>
<reference evidence="2 3" key="1">
    <citation type="submission" date="2021-04" db="EMBL/GenBank/DDBJ databases">
        <title>Genome analysis of Polyangium sp.</title>
        <authorList>
            <person name="Li Y."/>
            <person name="Wang J."/>
        </authorList>
    </citation>
    <scope>NUCLEOTIDE SEQUENCE [LARGE SCALE GENOMIC DNA]</scope>
    <source>
        <strain evidence="2 3">SDU14</strain>
    </source>
</reference>
<dbReference type="RefSeq" id="WP_272423398.1">
    <property type="nucleotide sequence ID" value="NZ_JAGTJJ010000065.1"/>
</dbReference>
<dbReference type="EMBL" id="JAGTJJ010000065">
    <property type="protein sequence ID" value="MDC3988136.1"/>
    <property type="molecule type" value="Genomic_DNA"/>
</dbReference>
<name>A0A9X3XHC5_9BACT</name>
<comment type="caution">
    <text evidence="2">The sequence shown here is derived from an EMBL/GenBank/DDBJ whole genome shotgun (WGS) entry which is preliminary data.</text>
</comment>
<evidence type="ECO:0000313" key="3">
    <source>
        <dbReference type="Proteomes" id="UP001151081"/>
    </source>
</evidence>
<dbReference type="Proteomes" id="UP001151081">
    <property type="component" value="Unassembled WGS sequence"/>
</dbReference>
<evidence type="ECO:0000256" key="1">
    <source>
        <dbReference type="SAM" id="MobiDB-lite"/>
    </source>
</evidence>